<comment type="cofactor">
    <cofactor evidence="1">
        <name>[4Fe-4S] cluster</name>
        <dbReference type="ChEBI" id="CHEBI:49883"/>
    </cofactor>
</comment>
<evidence type="ECO:0000256" key="1">
    <source>
        <dbReference type="ARBA" id="ARBA00001966"/>
    </source>
</evidence>
<dbReference type="Proteomes" id="UP000183994">
    <property type="component" value="Unassembled WGS sequence"/>
</dbReference>
<accession>A0A1M6G9Z4</accession>
<dbReference type="PANTHER" id="PTHR43273">
    <property type="entry name" value="ANAEROBIC SULFATASE-MATURATING ENZYME HOMOLOG ASLB-RELATED"/>
    <property type="match status" value="1"/>
</dbReference>
<evidence type="ECO:0000259" key="8">
    <source>
        <dbReference type="PROSITE" id="PS51918"/>
    </source>
</evidence>
<dbReference type="PROSITE" id="PS51918">
    <property type="entry name" value="RADICAL_SAM"/>
    <property type="match status" value="1"/>
</dbReference>
<dbReference type="SUPFAM" id="SSF102114">
    <property type="entry name" value="Radical SAM enzymes"/>
    <property type="match status" value="1"/>
</dbReference>
<comment type="similarity">
    <text evidence="7">Belongs to the radical SAM superfamily. Anaerobic sulfatase-maturating enzyme family.</text>
</comment>
<evidence type="ECO:0000313" key="9">
    <source>
        <dbReference type="EMBL" id="SHJ06752.1"/>
    </source>
</evidence>
<keyword evidence="3" id="KW-0949">S-adenosyl-L-methionine</keyword>
<dbReference type="SFLD" id="SFLDG01067">
    <property type="entry name" value="SPASM/twitch_domain_containing"/>
    <property type="match status" value="1"/>
</dbReference>
<dbReference type="Pfam" id="PF04055">
    <property type="entry name" value="Radical_SAM"/>
    <property type="match status" value="1"/>
</dbReference>
<reference evidence="10" key="1">
    <citation type="submission" date="2016-11" db="EMBL/GenBank/DDBJ databases">
        <authorList>
            <person name="Varghese N."/>
            <person name="Submissions S."/>
        </authorList>
    </citation>
    <scope>NUCLEOTIDE SEQUENCE [LARGE SCALE GENOMIC DNA]</scope>
    <source>
        <strain evidence="10">DSM 16219</strain>
    </source>
</reference>
<dbReference type="GO" id="GO:0016491">
    <property type="term" value="F:oxidoreductase activity"/>
    <property type="evidence" value="ECO:0007669"/>
    <property type="project" value="InterPro"/>
</dbReference>
<evidence type="ECO:0000256" key="4">
    <source>
        <dbReference type="ARBA" id="ARBA00022723"/>
    </source>
</evidence>
<dbReference type="EMBL" id="FQZU01000004">
    <property type="protein sequence ID" value="SHJ06752.1"/>
    <property type="molecule type" value="Genomic_DNA"/>
</dbReference>
<proteinExistence type="inferred from homology"/>
<dbReference type="InterPro" id="IPR023885">
    <property type="entry name" value="4Fe4S-binding_SPASM_dom"/>
</dbReference>
<dbReference type="InterPro" id="IPR058240">
    <property type="entry name" value="rSAM_sf"/>
</dbReference>
<evidence type="ECO:0000313" key="10">
    <source>
        <dbReference type="Proteomes" id="UP000183994"/>
    </source>
</evidence>
<keyword evidence="6" id="KW-0411">Iron-sulfur</keyword>
<dbReference type="InterPro" id="IPR007197">
    <property type="entry name" value="rSAM"/>
</dbReference>
<organism evidence="9 10">
    <name type="scientific">Desulfatibacillum alkenivorans DSM 16219</name>
    <dbReference type="NCBI Taxonomy" id="1121393"/>
    <lineage>
        <taxon>Bacteria</taxon>
        <taxon>Pseudomonadati</taxon>
        <taxon>Thermodesulfobacteriota</taxon>
        <taxon>Desulfobacteria</taxon>
        <taxon>Desulfobacterales</taxon>
        <taxon>Desulfatibacillaceae</taxon>
        <taxon>Desulfatibacillum</taxon>
    </lineage>
</organism>
<evidence type="ECO:0000256" key="6">
    <source>
        <dbReference type="ARBA" id="ARBA00023014"/>
    </source>
</evidence>
<dbReference type="NCBIfam" id="TIGR03942">
    <property type="entry name" value="sulfatase_rSAM"/>
    <property type="match status" value="1"/>
</dbReference>
<evidence type="ECO:0000256" key="2">
    <source>
        <dbReference type="ARBA" id="ARBA00022485"/>
    </source>
</evidence>
<dbReference type="Gene3D" id="3.20.20.70">
    <property type="entry name" value="Aldolase class I"/>
    <property type="match status" value="1"/>
</dbReference>
<dbReference type="NCBIfam" id="TIGR04085">
    <property type="entry name" value="rSAM_more_4Fe4S"/>
    <property type="match status" value="1"/>
</dbReference>
<evidence type="ECO:0000256" key="5">
    <source>
        <dbReference type="ARBA" id="ARBA00023004"/>
    </source>
</evidence>
<dbReference type="CDD" id="cd21120">
    <property type="entry name" value="SPASM_anSME"/>
    <property type="match status" value="1"/>
</dbReference>
<dbReference type="STRING" id="1121393.SAMN02745216_00947"/>
<dbReference type="PANTHER" id="PTHR43273:SF3">
    <property type="entry name" value="ANAEROBIC SULFATASE-MATURATING ENZYME HOMOLOG ASLB-RELATED"/>
    <property type="match status" value="1"/>
</dbReference>
<dbReference type="CDD" id="cd01335">
    <property type="entry name" value="Radical_SAM"/>
    <property type="match status" value="1"/>
</dbReference>
<keyword evidence="2" id="KW-0004">4Fe-4S</keyword>
<dbReference type="InterPro" id="IPR013785">
    <property type="entry name" value="Aldolase_TIM"/>
</dbReference>
<dbReference type="Pfam" id="PF13186">
    <property type="entry name" value="SPASM"/>
    <property type="match status" value="1"/>
</dbReference>
<dbReference type="GO" id="GO:0046872">
    <property type="term" value="F:metal ion binding"/>
    <property type="evidence" value="ECO:0007669"/>
    <property type="project" value="UniProtKB-KW"/>
</dbReference>
<feature type="domain" description="Radical SAM core" evidence="8">
    <location>
        <begin position="1"/>
        <end position="223"/>
    </location>
</feature>
<dbReference type="SFLD" id="SFLDG01386">
    <property type="entry name" value="main_SPASM_domain-containing"/>
    <property type="match status" value="1"/>
</dbReference>
<protein>
    <recommendedName>
        <fullName evidence="8">Radical SAM core domain-containing protein</fullName>
    </recommendedName>
</protein>
<keyword evidence="4" id="KW-0479">Metal-binding</keyword>
<evidence type="ECO:0000256" key="7">
    <source>
        <dbReference type="ARBA" id="ARBA00023601"/>
    </source>
</evidence>
<keyword evidence="5" id="KW-0408">Iron</keyword>
<sequence>MNLLIKPASYRCNLDCVYCFYKRAEEVYPASQTMMDLETAQAMIEKTLALGHPMNGFCWQGGEPTLMGLDFFRNVVRLQKKAAAPGQVVENSIQTNGILIDDKWAKFLAENNILTGLSLDGPKEIHDKNRIDHQGRRTLSRVMQTAQTLSRHGAEFNILTLLTPGNVDRPEELYNFFVKQGFEYLQFIPCVDADPESGAPAPRAVSGKALGEFYVRLFDLWLQDGFGRISIRLFEDILIYMLDGVRASCQWLPHCDSYLVVEHNGDVYPCDFYVYEQYRLGNVVRDDLPAIMNSPLRKKFAAAKAEWPGKCRACRYSALCQGDCTRHRIDGPSMLCEAWTMLFDHLESHPVDVAAKAREARKQHARDVRAKAGRNDPCPCGSGKKFKKCCMAKIS</sequence>
<dbReference type="RefSeq" id="WP_073473497.1">
    <property type="nucleotide sequence ID" value="NZ_FQZU01000004.1"/>
</dbReference>
<dbReference type="SUPFAM" id="SSF103642">
    <property type="entry name" value="Sec-C motif"/>
    <property type="match status" value="1"/>
</dbReference>
<dbReference type="GO" id="GO:0051539">
    <property type="term" value="F:4 iron, 4 sulfur cluster binding"/>
    <property type="evidence" value="ECO:0007669"/>
    <property type="project" value="UniProtKB-KW"/>
</dbReference>
<dbReference type="SFLD" id="SFLDG01072">
    <property type="entry name" value="dehydrogenase_like"/>
    <property type="match status" value="1"/>
</dbReference>
<dbReference type="SFLD" id="SFLDG01384">
    <property type="entry name" value="thioether_bond_formation_requi"/>
    <property type="match status" value="1"/>
</dbReference>
<dbReference type="Pfam" id="PF02810">
    <property type="entry name" value="SEC-C"/>
    <property type="match status" value="1"/>
</dbReference>
<name>A0A1M6G9Z4_9BACT</name>
<dbReference type="InterPro" id="IPR004027">
    <property type="entry name" value="SEC_C_motif"/>
</dbReference>
<dbReference type="OrthoDB" id="9782387at2"/>
<dbReference type="SFLD" id="SFLDS00029">
    <property type="entry name" value="Radical_SAM"/>
    <property type="match status" value="1"/>
</dbReference>
<dbReference type="InterPro" id="IPR023867">
    <property type="entry name" value="Sulphatase_maturase_rSAM"/>
</dbReference>
<dbReference type="InterPro" id="IPR047207">
    <property type="entry name" value="SPASM_anSME"/>
</dbReference>
<gene>
    <name evidence="9" type="ORF">SAMN02745216_00947</name>
</gene>
<evidence type="ECO:0000256" key="3">
    <source>
        <dbReference type="ARBA" id="ARBA00022691"/>
    </source>
</evidence>
<dbReference type="AlphaFoldDB" id="A0A1M6G9Z4"/>
<keyword evidence="10" id="KW-1185">Reference proteome</keyword>